<accession>Q2H9H0</accession>
<dbReference type="GeneID" id="4389123"/>
<evidence type="ECO:0008006" key="3">
    <source>
        <dbReference type="Google" id="ProtNLM"/>
    </source>
</evidence>
<protein>
    <recommendedName>
        <fullName evidence="3">Transcription factor domain-containing protein</fullName>
    </recommendedName>
</protein>
<dbReference type="HOGENOM" id="CLU_093702_0_0_1"/>
<sequence length="191" mass="21373">MQALLIYLIFKVDEGQPEYNSLDSLLVAAVVALATQLGAVDAPDNDLNSTWEEWIFEESRRRLCVMYQVVDMLVYFEPAGMCNVRKQTDLVIAPLPAKKRLWEAANMLAWQAENEKEEVEARASFALAGSGDLVRIDQTELQCISDVARLGYTPQDSGAPELMWRTADWDDWCSGMDEFGGLVMLAASLTE</sequence>
<dbReference type="RefSeq" id="XP_001229650.1">
    <property type="nucleotide sequence ID" value="XM_001229649.1"/>
</dbReference>
<dbReference type="EMBL" id="CH408030">
    <property type="protein sequence ID" value="EAQ91199.1"/>
    <property type="molecule type" value="Genomic_DNA"/>
</dbReference>
<organism evidence="1 2">
    <name type="scientific">Chaetomium globosum (strain ATCC 6205 / CBS 148.51 / DSM 1962 / NBRC 6347 / NRRL 1970)</name>
    <name type="common">Soil fungus</name>
    <dbReference type="NCBI Taxonomy" id="306901"/>
    <lineage>
        <taxon>Eukaryota</taxon>
        <taxon>Fungi</taxon>
        <taxon>Dikarya</taxon>
        <taxon>Ascomycota</taxon>
        <taxon>Pezizomycotina</taxon>
        <taxon>Sordariomycetes</taxon>
        <taxon>Sordariomycetidae</taxon>
        <taxon>Sordariales</taxon>
        <taxon>Chaetomiaceae</taxon>
        <taxon>Chaetomium</taxon>
    </lineage>
</organism>
<dbReference type="eggNOG" id="ENOG502SIAJ">
    <property type="taxonomic scope" value="Eukaryota"/>
</dbReference>
<dbReference type="AlphaFoldDB" id="Q2H9H0"/>
<dbReference type="Proteomes" id="UP000001056">
    <property type="component" value="Unassembled WGS sequence"/>
</dbReference>
<proteinExistence type="predicted"/>
<reference evidence="2" key="1">
    <citation type="journal article" date="2015" name="Genome Announc.">
        <title>Draft genome sequence of the cellulolytic fungus Chaetomium globosum.</title>
        <authorList>
            <person name="Cuomo C.A."/>
            <person name="Untereiner W.A."/>
            <person name="Ma L.-J."/>
            <person name="Grabherr M."/>
            <person name="Birren B.W."/>
        </authorList>
    </citation>
    <scope>NUCLEOTIDE SEQUENCE [LARGE SCALE GENOMIC DNA]</scope>
    <source>
        <strain evidence="2">ATCC 6205 / CBS 148.51 / DSM 1962 / NBRC 6347 / NRRL 1970</strain>
    </source>
</reference>
<evidence type="ECO:0000313" key="1">
    <source>
        <dbReference type="EMBL" id="EAQ91199.1"/>
    </source>
</evidence>
<gene>
    <name evidence="1" type="ORF">CHGG_03134</name>
</gene>
<dbReference type="InParanoid" id="Q2H9H0"/>
<evidence type="ECO:0000313" key="2">
    <source>
        <dbReference type="Proteomes" id="UP000001056"/>
    </source>
</evidence>
<dbReference type="OrthoDB" id="4581061at2759"/>
<name>Q2H9H0_CHAGB</name>
<dbReference type="VEuPathDB" id="FungiDB:CHGG_03134"/>
<keyword evidence="2" id="KW-1185">Reference proteome</keyword>
<dbReference type="STRING" id="306901.Q2H9H0"/>